<name>A0A392RUJ4_9FABA</name>
<evidence type="ECO:0000313" key="1">
    <source>
        <dbReference type="EMBL" id="MCI39256.1"/>
    </source>
</evidence>
<keyword evidence="2" id="KW-1185">Reference proteome</keyword>
<evidence type="ECO:0000313" key="2">
    <source>
        <dbReference type="Proteomes" id="UP000265520"/>
    </source>
</evidence>
<comment type="caution">
    <text evidence="1">The sequence shown here is derived from an EMBL/GenBank/DDBJ whole genome shotgun (WGS) entry which is preliminary data.</text>
</comment>
<dbReference type="EMBL" id="LXQA010265383">
    <property type="protein sequence ID" value="MCI39256.1"/>
    <property type="molecule type" value="Genomic_DNA"/>
</dbReference>
<proteinExistence type="predicted"/>
<organism evidence="1 2">
    <name type="scientific">Trifolium medium</name>
    <dbReference type="NCBI Taxonomy" id="97028"/>
    <lineage>
        <taxon>Eukaryota</taxon>
        <taxon>Viridiplantae</taxon>
        <taxon>Streptophyta</taxon>
        <taxon>Embryophyta</taxon>
        <taxon>Tracheophyta</taxon>
        <taxon>Spermatophyta</taxon>
        <taxon>Magnoliopsida</taxon>
        <taxon>eudicotyledons</taxon>
        <taxon>Gunneridae</taxon>
        <taxon>Pentapetalae</taxon>
        <taxon>rosids</taxon>
        <taxon>fabids</taxon>
        <taxon>Fabales</taxon>
        <taxon>Fabaceae</taxon>
        <taxon>Papilionoideae</taxon>
        <taxon>50 kb inversion clade</taxon>
        <taxon>NPAAA clade</taxon>
        <taxon>Hologalegina</taxon>
        <taxon>IRL clade</taxon>
        <taxon>Trifolieae</taxon>
        <taxon>Trifolium</taxon>
    </lineage>
</organism>
<reference evidence="1 2" key="1">
    <citation type="journal article" date="2018" name="Front. Plant Sci.">
        <title>Red Clover (Trifolium pratense) and Zigzag Clover (T. medium) - A Picture of Genomic Similarities and Differences.</title>
        <authorList>
            <person name="Dluhosova J."/>
            <person name="Istvanek J."/>
            <person name="Nedelnik J."/>
            <person name="Repkova J."/>
        </authorList>
    </citation>
    <scope>NUCLEOTIDE SEQUENCE [LARGE SCALE GENOMIC DNA]</scope>
    <source>
        <strain evidence="2">cv. 10/8</strain>
        <tissue evidence="1">Leaf</tissue>
    </source>
</reference>
<accession>A0A392RUJ4</accession>
<dbReference type="AlphaFoldDB" id="A0A392RUJ4"/>
<dbReference type="Proteomes" id="UP000265520">
    <property type="component" value="Unassembled WGS sequence"/>
</dbReference>
<sequence length="68" mass="8442">MNLRVRYKVRGGKERKEKEMFQFSLRYEENVYYTEFDEEEEMFLMAQEGINMSVKENLSNWVMTLRCR</sequence>
<protein>
    <submittedName>
        <fullName evidence="1">Uncharacterized protein</fullName>
    </submittedName>
</protein>